<feature type="active site" description="Nucleophile" evidence="9">
    <location>
        <position position="145"/>
    </location>
</feature>
<evidence type="ECO:0000256" key="8">
    <source>
        <dbReference type="ARBA" id="ARBA00023316"/>
    </source>
</evidence>
<comment type="similarity">
    <text evidence="2">Belongs to the YkuD family.</text>
</comment>
<dbReference type="CDD" id="cd16913">
    <property type="entry name" value="YkuD_like"/>
    <property type="match status" value="1"/>
</dbReference>
<keyword evidence="10" id="KW-0732">Signal</keyword>
<keyword evidence="4" id="KW-0808">Transferase</keyword>
<dbReference type="SUPFAM" id="SSF141523">
    <property type="entry name" value="L,D-transpeptidase catalytic domain-like"/>
    <property type="match status" value="1"/>
</dbReference>
<keyword evidence="8 9" id="KW-0961">Cell wall biogenesis/degradation</keyword>
<evidence type="ECO:0000256" key="5">
    <source>
        <dbReference type="ARBA" id="ARBA00022801"/>
    </source>
</evidence>
<evidence type="ECO:0000256" key="3">
    <source>
        <dbReference type="ARBA" id="ARBA00022676"/>
    </source>
</evidence>
<dbReference type="InterPro" id="IPR050979">
    <property type="entry name" value="LD-transpeptidase"/>
</dbReference>
<evidence type="ECO:0000313" key="12">
    <source>
        <dbReference type="EMBL" id="MBP0617437.1"/>
    </source>
</evidence>
<evidence type="ECO:0000256" key="9">
    <source>
        <dbReference type="PROSITE-ProRule" id="PRU01373"/>
    </source>
</evidence>
<evidence type="ECO:0000256" key="7">
    <source>
        <dbReference type="ARBA" id="ARBA00022984"/>
    </source>
</evidence>
<evidence type="ECO:0000259" key="11">
    <source>
        <dbReference type="PROSITE" id="PS52029"/>
    </source>
</evidence>
<reference evidence="12 13" key="1">
    <citation type="submission" date="2021-04" db="EMBL/GenBank/DDBJ databases">
        <title>Whole genome sequence of Jiella sp. KSK16Y-1.</title>
        <authorList>
            <person name="Tuo L."/>
        </authorList>
    </citation>
    <scope>NUCLEOTIDE SEQUENCE [LARGE SCALE GENOMIC DNA]</scope>
    <source>
        <strain evidence="12 13">KSK16Y-1</strain>
    </source>
</reference>
<dbReference type="InterPro" id="IPR005490">
    <property type="entry name" value="LD_TPept_cat_dom"/>
</dbReference>
<gene>
    <name evidence="12" type="ORF">J6595_17760</name>
</gene>
<organism evidence="12 13">
    <name type="scientific">Jiella mangrovi</name>
    <dbReference type="NCBI Taxonomy" id="2821407"/>
    <lineage>
        <taxon>Bacteria</taxon>
        <taxon>Pseudomonadati</taxon>
        <taxon>Pseudomonadota</taxon>
        <taxon>Alphaproteobacteria</taxon>
        <taxon>Hyphomicrobiales</taxon>
        <taxon>Aurantimonadaceae</taxon>
        <taxon>Jiella</taxon>
    </lineage>
</organism>
<evidence type="ECO:0000256" key="4">
    <source>
        <dbReference type="ARBA" id="ARBA00022679"/>
    </source>
</evidence>
<dbReference type="Gene3D" id="2.40.440.10">
    <property type="entry name" value="L,D-transpeptidase catalytic domain-like"/>
    <property type="match status" value="1"/>
</dbReference>
<evidence type="ECO:0000256" key="10">
    <source>
        <dbReference type="SAM" id="SignalP"/>
    </source>
</evidence>
<keyword evidence="13" id="KW-1185">Reference proteome</keyword>
<sequence>MRQFLASAILALALSTAAAAPVLAKSGPRETTIDAAGAPGSIVIKTSERKLYLLTGNGRALQYDIAVGKPSEQWFGTSWISMKRPKPTWIPTPDMRAKNPSLPQFVGPGPKNPLGQRAINLGWSTYRIHGTNSPRSIGRAASSGCFRMRNADVKDLYERVHVGAQVYVER</sequence>
<protein>
    <submittedName>
        <fullName evidence="12">L,D-transpeptidase</fullName>
    </submittedName>
</protein>
<keyword evidence="5" id="KW-0378">Hydrolase</keyword>
<evidence type="ECO:0000256" key="1">
    <source>
        <dbReference type="ARBA" id="ARBA00004752"/>
    </source>
</evidence>
<evidence type="ECO:0000256" key="6">
    <source>
        <dbReference type="ARBA" id="ARBA00022960"/>
    </source>
</evidence>
<evidence type="ECO:0000256" key="2">
    <source>
        <dbReference type="ARBA" id="ARBA00005992"/>
    </source>
</evidence>
<dbReference type="InterPro" id="IPR038063">
    <property type="entry name" value="Transpep_catalytic_dom"/>
</dbReference>
<dbReference type="PANTHER" id="PTHR30582">
    <property type="entry name" value="L,D-TRANSPEPTIDASE"/>
    <property type="match status" value="1"/>
</dbReference>
<name>A0ABS4BLP3_9HYPH</name>
<feature type="signal peptide" evidence="10">
    <location>
        <begin position="1"/>
        <end position="19"/>
    </location>
</feature>
<feature type="domain" description="L,D-TPase catalytic" evidence="11">
    <location>
        <begin position="40"/>
        <end position="169"/>
    </location>
</feature>
<feature type="active site" description="Proton donor/acceptor" evidence="9">
    <location>
        <position position="129"/>
    </location>
</feature>
<dbReference type="EMBL" id="JAGJCF010000016">
    <property type="protein sequence ID" value="MBP0617437.1"/>
    <property type="molecule type" value="Genomic_DNA"/>
</dbReference>
<proteinExistence type="inferred from homology"/>
<keyword evidence="3" id="KW-0328">Glycosyltransferase</keyword>
<keyword evidence="6 9" id="KW-0133">Cell shape</keyword>
<accession>A0ABS4BLP3</accession>
<feature type="chain" id="PRO_5045366336" evidence="10">
    <location>
        <begin position="20"/>
        <end position="170"/>
    </location>
</feature>
<dbReference type="PROSITE" id="PS52029">
    <property type="entry name" value="LD_TPASE"/>
    <property type="match status" value="1"/>
</dbReference>
<dbReference type="Pfam" id="PF03734">
    <property type="entry name" value="YkuD"/>
    <property type="match status" value="1"/>
</dbReference>
<comment type="pathway">
    <text evidence="1 9">Cell wall biogenesis; peptidoglycan biosynthesis.</text>
</comment>
<dbReference type="PANTHER" id="PTHR30582:SF24">
    <property type="entry name" value="L,D-TRANSPEPTIDASE ERFK_SRFK-RELATED"/>
    <property type="match status" value="1"/>
</dbReference>
<comment type="caution">
    <text evidence="12">The sequence shown here is derived from an EMBL/GenBank/DDBJ whole genome shotgun (WGS) entry which is preliminary data.</text>
</comment>
<dbReference type="RefSeq" id="WP_209596224.1">
    <property type="nucleotide sequence ID" value="NZ_JAGJCF010000016.1"/>
</dbReference>
<dbReference type="Proteomes" id="UP000678276">
    <property type="component" value="Unassembled WGS sequence"/>
</dbReference>
<keyword evidence="7 9" id="KW-0573">Peptidoglycan synthesis</keyword>
<evidence type="ECO:0000313" key="13">
    <source>
        <dbReference type="Proteomes" id="UP000678276"/>
    </source>
</evidence>